<dbReference type="PANTHER" id="PTHR32294">
    <property type="entry name" value="DNA POLYMERASE III SUBUNIT ALPHA"/>
    <property type="match status" value="1"/>
</dbReference>
<sequence>MTTPSISSYALPRYAELYCQSNYSFLQGASHPEELVQQAFELNYMALAITDECSVAGVVRAHAEVERLNKPMLDEAERRKKIALGKAGYALGQADPAQAVPSLASSPVWLSQLSQTPSSASSHSSIAPTGSPSASASAGSGSALSTVPSTETPLRLPLKLIVGSVFSLHTDEHSPDLKLVVLAQTRQGYGNLCEFITLGRRRATKGNYYLTTSDITSPADPSLAHLQNLPECLGLLVPEYGSSYEQMLAQAKWIAQAFSGRCWLALTLLHQGQDAAHRSRLMAVSEATGVPLVAAGQVQMHVRSRKPVHDTLAAIRLGKSVQECGFALAANAERHLRQLVTLANLYPPAALEQTLEVMLQCQFNLKELKYEYPGGICPENLSPTDYLRQQTYAGAQQRFRDAIPDSVTRQLEYELQLIAELEYEAYFLTVYDIVKFARAQGILCQGRGSAANSAVCYCLGITEVNPVLGNNLFERFISKERNEPPDIDVDFEHQRREEVIQYIYKKYGRDRAALTAVVITYRVKSVLRDTGKALGVDPIIIEAVARSYHYWDGRSNLMARMQESGLDPTSSVAMQWVYLAEKIMGFPRHLSQHPGGFVMSHGPLCRLVPIENAAMENRSVVQWDKDDLDALGILKVDVLALGMLSVIRRALQFVALRYGRPFFRMQDIPLEDSDTYDMICKADTIGVFQIESRAQMTMLPRLRPRCYYDLVIEVSIIRPGPIQGGMVHPYLRRRQGLEEISYPSEAVKSALERTLGVPIFQEQVMQIAMKAAGFTGGEADALRRSMAAWKRKGGLEKFYNKIIDGMLANGYKREFAEQIFRQIQGFGEYGFPESHAASFALLAYASSWLKRHEPQAFLAALLNSLPMGFYSASTLIQDAKRHEVEILPVDVQVSNWEATLAFDAAQSADTATAEPAIGHTEHTEHTEYVSDCLSSQPQSKPKPAVRLGLNQLKGMQEAAAQRIVRARAQAPFESVADLARRADLSRHDLNALAAGNALESLAGHRRAALWDAVVSVPDKDILREAPVYETVSPQLTLLTEGQSMVADYDSLGLTLGRHPLELLRDTLSKLRFSSSAVLQEQPDRRLVRAAGIVTVRQRPGTAKGVVFVTLEDEYGQINLLVRPALVERQRKELLTSRLMGAYGRWQSANGVQHVIVERLVNLTHLLGQLQTRSRNFH</sequence>
<dbReference type="HAMAP" id="MF_01902">
    <property type="entry name" value="DNApol_error_prone"/>
    <property type="match status" value="1"/>
</dbReference>
<feature type="compositionally biased region" description="Low complexity" evidence="14">
    <location>
        <begin position="120"/>
        <end position="146"/>
    </location>
</feature>
<keyword evidence="9 13" id="KW-0227">DNA damage</keyword>
<evidence type="ECO:0000256" key="8">
    <source>
        <dbReference type="ARBA" id="ARBA00022705"/>
    </source>
</evidence>
<dbReference type="GO" id="GO:0003676">
    <property type="term" value="F:nucleic acid binding"/>
    <property type="evidence" value="ECO:0007669"/>
    <property type="project" value="InterPro"/>
</dbReference>
<dbReference type="CDD" id="cd07434">
    <property type="entry name" value="PHP_PolIIIA_DnaE2"/>
    <property type="match status" value="1"/>
</dbReference>
<evidence type="ECO:0000256" key="7">
    <source>
        <dbReference type="ARBA" id="ARBA00022695"/>
    </source>
</evidence>
<dbReference type="EC" id="2.7.7.7" evidence="3 13"/>
<dbReference type="InterPro" id="IPR011708">
    <property type="entry name" value="DNA_pol3_alpha_NTPase_dom"/>
</dbReference>
<dbReference type="Gene3D" id="1.10.150.870">
    <property type="match status" value="1"/>
</dbReference>
<accession>A0A4Q7VSN6</accession>
<dbReference type="InterPro" id="IPR004013">
    <property type="entry name" value="PHP_dom"/>
</dbReference>
<evidence type="ECO:0000256" key="1">
    <source>
        <dbReference type="ARBA" id="ARBA00004496"/>
    </source>
</evidence>
<dbReference type="GO" id="GO:0006260">
    <property type="term" value="P:DNA replication"/>
    <property type="evidence" value="ECO:0007669"/>
    <property type="project" value="UniProtKB-KW"/>
</dbReference>
<evidence type="ECO:0000256" key="11">
    <source>
        <dbReference type="ARBA" id="ARBA00023204"/>
    </source>
</evidence>
<reference evidence="16 17" key="1">
    <citation type="submission" date="2019-02" db="EMBL/GenBank/DDBJ databases">
        <title>Genomic Encyclopedia of Type Strains, Phase IV (KMG-IV): sequencing the most valuable type-strain genomes for metagenomic binning, comparative biology and taxonomic classification.</title>
        <authorList>
            <person name="Goeker M."/>
        </authorList>
    </citation>
    <scope>NUCLEOTIDE SEQUENCE [LARGE SCALE GENOMIC DNA]</scope>
    <source>
        <strain evidence="16 17">DSM 23814</strain>
    </source>
</reference>
<evidence type="ECO:0000259" key="15">
    <source>
        <dbReference type="SMART" id="SM00481"/>
    </source>
</evidence>
<evidence type="ECO:0000256" key="2">
    <source>
        <dbReference type="ARBA" id="ARBA00007391"/>
    </source>
</evidence>
<keyword evidence="10 13" id="KW-0239">DNA-directed DNA polymerase</keyword>
<comment type="function">
    <text evidence="13">DNA polymerase involved in damage-induced mutagenesis and translesion synthesis (TLS). It is not the major replicative DNA polymerase.</text>
</comment>
<dbReference type="Pfam" id="PF14579">
    <property type="entry name" value="HHH_6"/>
    <property type="match status" value="1"/>
</dbReference>
<comment type="catalytic activity">
    <reaction evidence="12 13">
        <text>DNA(n) + a 2'-deoxyribonucleoside 5'-triphosphate = DNA(n+1) + diphosphate</text>
        <dbReference type="Rhea" id="RHEA:22508"/>
        <dbReference type="Rhea" id="RHEA-COMP:17339"/>
        <dbReference type="Rhea" id="RHEA-COMP:17340"/>
        <dbReference type="ChEBI" id="CHEBI:33019"/>
        <dbReference type="ChEBI" id="CHEBI:61560"/>
        <dbReference type="ChEBI" id="CHEBI:173112"/>
        <dbReference type="EC" id="2.7.7.7"/>
    </reaction>
</comment>
<gene>
    <name evidence="13" type="primary">dnaE2</name>
    <name evidence="16" type="ORF">EV681_1361</name>
</gene>
<feature type="region of interest" description="Disordered" evidence="14">
    <location>
        <begin position="120"/>
        <end position="149"/>
    </location>
</feature>
<keyword evidence="17" id="KW-1185">Reference proteome</keyword>
<evidence type="ECO:0000256" key="6">
    <source>
        <dbReference type="ARBA" id="ARBA00022679"/>
    </source>
</evidence>
<dbReference type="PANTHER" id="PTHR32294:SF4">
    <property type="entry name" value="ERROR-PRONE DNA POLYMERASE"/>
    <property type="match status" value="1"/>
</dbReference>
<dbReference type="NCBIfam" id="TIGR00594">
    <property type="entry name" value="polc"/>
    <property type="match status" value="1"/>
</dbReference>
<dbReference type="GO" id="GO:0003887">
    <property type="term" value="F:DNA-directed DNA polymerase activity"/>
    <property type="evidence" value="ECO:0007669"/>
    <property type="project" value="UniProtKB-UniRule"/>
</dbReference>
<dbReference type="GO" id="GO:0008408">
    <property type="term" value="F:3'-5' exonuclease activity"/>
    <property type="evidence" value="ECO:0007669"/>
    <property type="project" value="InterPro"/>
</dbReference>
<dbReference type="SUPFAM" id="SSF160975">
    <property type="entry name" value="AF1531-like"/>
    <property type="match status" value="1"/>
</dbReference>
<keyword evidence="11 13" id="KW-0234">DNA repair</keyword>
<dbReference type="GO" id="GO:0005737">
    <property type="term" value="C:cytoplasm"/>
    <property type="evidence" value="ECO:0007669"/>
    <property type="project" value="UniProtKB-SubCell"/>
</dbReference>
<comment type="subcellular location">
    <subcellularLocation>
        <location evidence="1 13">Cytoplasm</location>
    </subcellularLocation>
</comment>
<dbReference type="NCBIfam" id="NF004225">
    <property type="entry name" value="PRK05672.1"/>
    <property type="match status" value="1"/>
</dbReference>
<dbReference type="Pfam" id="PF01336">
    <property type="entry name" value="tRNA_anti-codon"/>
    <property type="match status" value="1"/>
</dbReference>
<feature type="region of interest" description="Disordered" evidence="14">
    <location>
        <begin position="920"/>
        <end position="941"/>
    </location>
</feature>
<evidence type="ECO:0000256" key="5">
    <source>
        <dbReference type="ARBA" id="ARBA00022490"/>
    </source>
</evidence>
<dbReference type="Gene3D" id="3.20.20.140">
    <property type="entry name" value="Metal-dependent hydrolases"/>
    <property type="match status" value="1"/>
</dbReference>
<dbReference type="InterPro" id="IPR023073">
    <property type="entry name" value="DnaE2"/>
</dbReference>
<dbReference type="InterPro" id="IPR004365">
    <property type="entry name" value="NA-bd_OB_tRNA"/>
</dbReference>
<dbReference type="Proteomes" id="UP000293398">
    <property type="component" value="Unassembled WGS sequence"/>
</dbReference>
<dbReference type="RefSeq" id="WP_130303568.1">
    <property type="nucleotide sequence ID" value="NZ_SHKO01000001.1"/>
</dbReference>
<dbReference type="AlphaFoldDB" id="A0A4Q7VSN6"/>
<dbReference type="InterPro" id="IPR040982">
    <property type="entry name" value="DNA_pol3_finger"/>
</dbReference>
<evidence type="ECO:0000256" key="4">
    <source>
        <dbReference type="ARBA" id="ARBA00017273"/>
    </source>
</evidence>
<dbReference type="SMART" id="SM00481">
    <property type="entry name" value="POLIIIAc"/>
    <property type="match status" value="1"/>
</dbReference>
<dbReference type="InterPro" id="IPR003141">
    <property type="entry name" value="Pol/His_phosphatase_N"/>
</dbReference>
<proteinExistence type="inferred from homology"/>
<keyword evidence="5 13" id="KW-0963">Cytoplasm</keyword>
<organism evidence="16 17">
    <name type="scientific">Advenella incenata</name>
    <dbReference type="NCBI Taxonomy" id="267800"/>
    <lineage>
        <taxon>Bacteria</taxon>
        <taxon>Pseudomonadati</taxon>
        <taxon>Pseudomonadota</taxon>
        <taxon>Betaproteobacteria</taxon>
        <taxon>Burkholderiales</taxon>
        <taxon>Alcaligenaceae</taxon>
    </lineage>
</organism>
<evidence type="ECO:0000256" key="14">
    <source>
        <dbReference type="SAM" id="MobiDB-lite"/>
    </source>
</evidence>
<dbReference type="InterPro" id="IPR004805">
    <property type="entry name" value="DnaE2/DnaE/PolC"/>
</dbReference>
<dbReference type="CDD" id="cd04485">
    <property type="entry name" value="DnaE_OBF"/>
    <property type="match status" value="1"/>
</dbReference>
<dbReference type="InterPro" id="IPR029460">
    <property type="entry name" value="DNAPol_HHH"/>
</dbReference>
<dbReference type="GO" id="GO:0006281">
    <property type="term" value="P:DNA repair"/>
    <property type="evidence" value="ECO:0007669"/>
    <property type="project" value="UniProtKB-UniRule"/>
</dbReference>
<dbReference type="Pfam" id="PF17657">
    <property type="entry name" value="DNA_pol3_finger"/>
    <property type="match status" value="1"/>
</dbReference>
<comment type="caution">
    <text evidence="16">The sequence shown here is derived from an EMBL/GenBank/DDBJ whole genome shotgun (WGS) entry which is preliminary data.</text>
</comment>
<evidence type="ECO:0000256" key="3">
    <source>
        <dbReference type="ARBA" id="ARBA00012417"/>
    </source>
</evidence>
<evidence type="ECO:0000313" key="16">
    <source>
        <dbReference type="EMBL" id="RZT99570.1"/>
    </source>
</evidence>
<keyword evidence="7 13" id="KW-0548">Nucleotidyltransferase</keyword>
<feature type="domain" description="Polymerase/histidinol phosphatase N-terminal" evidence="15">
    <location>
        <begin position="15"/>
        <end position="170"/>
    </location>
</feature>
<dbReference type="OrthoDB" id="9803237at2"/>
<dbReference type="Pfam" id="PF02811">
    <property type="entry name" value="PHP"/>
    <property type="match status" value="1"/>
</dbReference>
<keyword evidence="6 13" id="KW-0808">Transferase</keyword>
<keyword evidence="8 13" id="KW-0235">DNA replication</keyword>
<name>A0A4Q7VSN6_9BURK</name>
<protein>
    <recommendedName>
        <fullName evidence="4 13">Error-prone DNA polymerase</fullName>
        <ecNumber evidence="3 13">2.7.7.7</ecNumber>
    </recommendedName>
</protein>
<evidence type="ECO:0000256" key="13">
    <source>
        <dbReference type="HAMAP-Rule" id="MF_01902"/>
    </source>
</evidence>
<comment type="similarity">
    <text evidence="2 13">Belongs to the DNA polymerase type-C family. DnaE2 subfamily.</text>
</comment>
<dbReference type="Pfam" id="PF07733">
    <property type="entry name" value="DNA_pol3_alpha"/>
    <property type="match status" value="1"/>
</dbReference>
<dbReference type="EMBL" id="SHKO01000001">
    <property type="protein sequence ID" value="RZT99570.1"/>
    <property type="molecule type" value="Genomic_DNA"/>
</dbReference>
<evidence type="ECO:0000313" key="17">
    <source>
        <dbReference type="Proteomes" id="UP000293398"/>
    </source>
</evidence>
<evidence type="ECO:0000256" key="12">
    <source>
        <dbReference type="ARBA" id="ARBA00049244"/>
    </source>
</evidence>
<evidence type="ECO:0000256" key="9">
    <source>
        <dbReference type="ARBA" id="ARBA00022763"/>
    </source>
</evidence>
<evidence type="ECO:0000256" key="10">
    <source>
        <dbReference type="ARBA" id="ARBA00022932"/>
    </source>
</evidence>